<dbReference type="SUPFAM" id="SSF111369">
    <property type="entry name" value="HlyD-like secretion proteins"/>
    <property type="match status" value="1"/>
</dbReference>
<keyword evidence="4 5" id="KW-0472">Membrane</keyword>
<feature type="domain" description="p-hydroxybenzoic acid efflux pump subunit AaeA-like beta-barrel" evidence="7">
    <location>
        <begin position="195"/>
        <end position="291"/>
    </location>
</feature>
<dbReference type="PANTHER" id="PTHR30367">
    <property type="entry name" value="P-HYDROXYBENZOIC ACID EFFLUX PUMP SUBUNIT AAEA-RELATED"/>
    <property type="match status" value="1"/>
</dbReference>
<dbReference type="InterPro" id="IPR058634">
    <property type="entry name" value="AaeA-lik-b-barrel"/>
</dbReference>
<evidence type="ECO:0000313" key="9">
    <source>
        <dbReference type="EMBL" id="QCP09315.1"/>
    </source>
</evidence>
<evidence type="ECO:0000256" key="3">
    <source>
        <dbReference type="ARBA" id="ARBA00022989"/>
    </source>
</evidence>
<reference evidence="8 11" key="2">
    <citation type="submission" date="2020-08" db="EMBL/GenBank/DDBJ databases">
        <title>Genomic Encyclopedia of Type Strains, Phase III (KMG-III): the genomes of soil and plant-associated and newly described type strains.</title>
        <authorList>
            <person name="Whitman W."/>
        </authorList>
    </citation>
    <scope>NUCLEOTIDE SEQUENCE [LARGE SCALE GENOMIC DNA]</scope>
    <source>
        <strain evidence="8 11">CECT 7753</strain>
    </source>
</reference>
<protein>
    <submittedName>
        <fullName evidence="9">HlyD family secretion protein</fullName>
    </submittedName>
    <submittedName>
        <fullName evidence="8">Multidrug resistance efflux pump</fullName>
    </submittedName>
</protein>
<dbReference type="InterPro" id="IPR058625">
    <property type="entry name" value="MdtA-like_BSH"/>
</dbReference>
<comment type="similarity">
    <text evidence="1">Belongs to the membrane fusion protein (MFP) (TC 8.A.1) family.</text>
</comment>
<dbReference type="Gene3D" id="2.40.50.100">
    <property type="match status" value="1"/>
</dbReference>
<dbReference type="EMBL" id="CP040017">
    <property type="protein sequence ID" value="QCP09315.1"/>
    <property type="molecule type" value="Genomic_DNA"/>
</dbReference>
<dbReference type="EMBL" id="JACHXS010000017">
    <property type="protein sequence ID" value="MBB3225151.1"/>
    <property type="molecule type" value="Genomic_DNA"/>
</dbReference>
<dbReference type="PANTHER" id="PTHR30367:SF12">
    <property type="entry name" value="P-HYDROXYBENZOIC ACID EFFLUX PUMP SUBUNIT AAEA"/>
    <property type="match status" value="1"/>
</dbReference>
<dbReference type="GO" id="GO:0016020">
    <property type="term" value="C:membrane"/>
    <property type="evidence" value="ECO:0007669"/>
    <property type="project" value="InterPro"/>
</dbReference>
<feature type="domain" description="Multidrug resistance protein MdtA-like barrel-sandwich hybrid" evidence="6">
    <location>
        <begin position="53"/>
        <end position="191"/>
    </location>
</feature>
<dbReference type="OrthoDB" id="9811754at2"/>
<proteinExistence type="inferred from homology"/>
<name>A0A4P8HM64_9BURK</name>
<evidence type="ECO:0000256" key="4">
    <source>
        <dbReference type="ARBA" id="ARBA00023136"/>
    </source>
</evidence>
<keyword evidence="3 5" id="KW-1133">Transmembrane helix</keyword>
<dbReference type="InterPro" id="IPR050393">
    <property type="entry name" value="MFP_Efflux_Pump"/>
</dbReference>
<dbReference type="NCBIfam" id="TIGR01730">
    <property type="entry name" value="RND_mfp"/>
    <property type="match status" value="1"/>
</dbReference>
<dbReference type="Proteomes" id="UP000298763">
    <property type="component" value="Chromosome"/>
</dbReference>
<evidence type="ECO:0000256" key="5">
    <source>
        <dbReference type="SAM" id="Phobius"/>
    </source>
</evidence>
<reference evidence="9 10" key="1">
    <citation type="submission" date="2019-05" db="EMBL/GenBank/DDBJ databases">
        <title>Draft Genome Sequences of Six Type Strains of the Genus Massilia.</title>
        <authorList>
            <person name="Miess H."/>
            <person name="Frediansyhah A."/>
            <person name="Gross H."/>
        </authorList>
    </citation>
    <scope>NUCLEOTIDE SEQUENCE [LARGE SCALE GENOMIC DNA]</scope>
    <source>
        <strain evidence="9 10">DSMZ 26121</strain>
    </source>
</reference>
<dbReference type="Pfam" id="PF25963">
    <property type="entry name" value="Beta-barrel_AAEA"/>
    <property type="match status" value="1"/>
</dbReference>
<keyword evidence="10" id="KW-1185">Reference proteome</keyword>
<gene>
    <name evidence="9" type="ORF">FCL38_01860</name>
    <name evidence="8" type="ORF">FHS02_006022</name>
</gene>
<evidence type="ECO:0000256" key="2">
    <source>
        <dbReference type="ARBA" id="ARBA00022692"/>
    </source>
</evidence>
<dbReference type="Proteomes" id="UP000584325">
    <property type="component" value="Unassembled WGS sequence"/>
</dbReference>
<evidence type="ECO:0000313" key="8">
    <source>
        <dbReference type="EMBL" id="MBB3225151.1"/>
    </source>
</evidence>
<evidence type="ECO:0000259" key="7">
    <source>
        <dbReference type="Pfam" id="PF25963"/>
    </source>
</evidence>
<dbReference type="RefSeq" id="WP_137312203.1">
    <property type="nucleotide sequence ID" value="NZ_CP040017.1"/>
</dbReference>
<evidence type="ECO:0000259" key="6">
    <source>
        <dbReference type="Pfam" id="PF25917"/>
    </source>
</evidence>
<evidence type="ECO:0000313" key="11">
    <source>
        <dbReference type="Proteomes" id="UP000584325"/>
    </source>
</evidence>
<dbReference type="Gene3D" id="2.40.30.170">
    <property type="match status" value="1"/>
</dbReference>
<keyword evidence="2 5" id="KW-0812">Transmembrane</keyword>
<feature type="transmembrane region" description="Helical" evidence="5">
    <location>
        <begin position="12"/>
        <end position="35"/>
    </location>
</feature>
<sequence>MATESTVKSSALALARFLVTMAALAAAAFLGWRLWQHYEVEPWTRDGRVKADVVQVAPDVTGQVTRVLVHDNQQVKAGDVLFEIDTARFALALRQAEAAVQAQRVALAQAGRDARRNAELSDLVAQEVREQSSSRVEELRAALAQAFVSRDVAKLNLERTRVVSTVNGTVTNLDLRAGAYVTAGHAVMALVDRDSFYVEGYFEETKLGAIGIGAPVLVTPMGASQVLRGRVESFAGGIADRDRSTSANLLSNVNPTFNWVRLAQRIPVRVKLDALPAGIRLVAGQTVTVDVRAPDAVAERRITPARATHS</sequence>
<dbReference type="AlphaFoldDB" id="A0A4P8HM64"/>
<dbReference type="InterPro" id="IPR006143">
    <property type="entry name" value="RND_pump_MFP"/>
</dbReference>
<dbReference type="GO" id="GO:0022857">
    <property type="term" value="F:transmembrane transporter activity"/>
    <property type="evidence" value="ECO:0007669"/>
    <property type="project" value="InterPro"/>
</dbReference>
<evidence type="ECO:0000313" key="10">
    <source>
        <dbReference type="Proteomes" id="UP000298763"/>
    </source>
</evidence>
<evidence type="ECO:0000256" key="1">
    <source>
        <dbReference type="ARBA" id="ARBA00009477"/>
    </source>
</evidence>
<dbReference type="Pfam" id="PF25917">
    <property type="entry name" value="BSH_RND"/>
    <property type="match status" value="1"/>
</dbReference>
<accession>A0A4P8HM64</accession>
<organism evidence="8 11">
    <name type="scientific">Pseudoduganella umbonata</name>
    <dbReference type="NCBI Taxonomy" id="864828"/>
    <lineage>
        <taxon>Bacteria</taxon>
        <taxon>Pseudomonadati</taxon>
        <taxon>Pseudomonadota</taxon>
        <taxon>Betaproteobacteria</taxon>
        <taxon>Burkholderiales</taxon>
        <taxon>Oxalobacteraceae</taxon>
        <taxon>Telluria group</taxon>
        <taxon>Pseudoduganella</taxon>
    </lineage>
</organism>